<feature type="transmembrane region" description="Helical" evidence="1">
    <location>
        <begin position="247"/>
        <end position="263"/>
    </location>
</feature>
<keyword evidence="1" id="KW-1133">Transmembrane helix</keyword>
<evidence type="ECO:0000313" key="3">
    <source>
        <dbReference type="Proteomes" id="UP000050360"/>
    </source>
</evidence>
<dbReference type="AlphaFoldDB" id="A0A0P8C4N6"/>
<evidence type="ECO:0008006" key="4">
    <source>
        <dbReference type="Google" id="ProtNLM"/>
    </source>
</evidence>
<feature type="transmembrane region" description="Helical" evidence="1">
    <location>
        <begin position="202"/>
        <end position="219"/>
    </location>
</feature>
<feature type="transmembrane region" description="Helical" evidence="1">
    <location>
        <begin position="403"/>
        <end position="422"/>
    </location>
</feature>
<dbReference type="PANTHER" id="PTHR41710:SF2">
    <property type="entry name" value="GLYCOSYL TRANSFERASE FAMILY 39_83 DOMAIN-CONTAINING PROTEIN"/>
    <property type="match status" value="1"/>
</dbReference>
<reference evidence="2 3" key="1">
    <citation type="submission" date="2015-09" db="EMBL/GenBank/DDBJ databases">
        <title>A metagenomics-based metabolic model of nitrate-dependent anaerobic oxidation of methane by Methanoperedens-like archaea.</title>
        <authorList>
            <person name="Arshad A."/>
            <person name="Speth D.R."/>
            <person name="De Graaf R.M."/>
            <person name="Op Den Camp H.J."/>
            <person name="Jetten M.S."/>
            <person name="Welte C.U."/>
        </authorList>
    </citation>
    <scope>NUCLEOTIDE SEQUENCE [LARGE SCALE GENOMIC DNA]</scope>
</reference>
<feature type="transmembrane region" description="Helical" evidence="1">
    <location>
        <begin position="106"/>
        <end position="126"/>
    </location>
</feature>
<dbReference type="InterPro" id="IPR019962">
    <property type="entry name" value="CHP03663"/>
</dbReference>
<feature type="transmembrane region" description="Helical" evidence="1">
    <location>
        <begin position="486"/>
        <end position="505"/>
    </location>
</feature>
<keyword evidence="1" id="KW-0812">Transmembrane</keyword>
<feature type="transmembrane region" description="Helical" evidence="1">
    <location>
        <begin position="79"/>
        <end position="99"/>
    </location>
</feature>
<evidence type="ECO:0000256" key="1">
    <source>
        <dbReference type="SAM" id="Phobius"/>
    </source>
</evidence>
<dbReference type="EMBL" id="LKCM01000335">
    <property type="protein sequence ID" value="KPQ41576.1"/>
    <property type="molecule type" value="Genomic_DNA"/>
</dbReference>
<feature type="transmembrane region" description="Helical" evidence="1">
    <location>
        <begin position="283"/>
        <end position="304"/>
    </location>
</feature>
<dbReference type="Proteomes" id="UP000050360">
    <property type="component" value="Unassembled WGS sequence"/>
</dbReference>
<feature type="transmembrane region" description="Helical" evidence="1">
    <location>
        <begin position="373"/>
        <end position="391"/>
    </location>
</feature>
<protein>
    <recommendedName>
        <fullName evidence="4">Dolichyl-phosphate-mannose-protein mannosyltransferase</fullName>
    </recommendedName>
</protein>
<organism evidence="2 3">
    <name type="scientific">Candidatus Methanoperedens nitratireducens</name>
    <dbReference type="NCBI Taxonomy" id="1392998"/>
    <lineage>
        <taxon>Archaea</taxon>
        <taxon>Methanobacteriati</taxon>
        <taxon>Methanobacteriota</taxon>
        <taxon>Stenosarchaea group</taxon>
        <taxon>Methanomicrobia</taxon>
        <taxon>Methanosarcinales</taxon>
        <taxon>ANME-2 cluster</taxon>
        <taxon>Candidatus Methanoperedentaceae</taxon>
        <taxon>Candidatus Methanoperedens</taxon>
    </lineage>
</organism>
<keyword evidence="1" id="KW-0472">Membrane</keyword>
<feature type="transmembrane region" description="Helical" evidence="1">
    <location>
        <begin position="429"/>
        <end position="449"/>
    </location>
</feature>
<proteinExistence type="predicted"/>
<evidence type="ECO:0000313" key="2">
    <source>
        <dbReference type="EMBL" id="KPQ41576.1"/>
    </source>
</evidence>
<sequence>MNKKNFPYYLCFFILVALAFFLRLYRLDERVFHHDEAAVGYFTYRLFTQHSYSYDPSFHGPFMYYVTTEIFKRIGDSDYSARILPAILGSAMLLFLLPLKKHIGKTGLLICAFFLAFSPSFLYYSRFYREDIFMSFFTLLLFVCAIKYTENYSKMNYSNDKNIVIRNAYLFATILIILTLAFIWVIPGLYIRMLSLLTLKGLYFVSYALIGLVIIILYFGRYPLMRFLYIVIGALALASLVALKENAYIIMALVVFFLFLFAIREKWYSDLIGKIKNLDNKFLILSTEMLLFIFIFFVFFSLYYTGNFLDFTGMKDAFMKAVLHWYEMHKIERMGGVFFFYLPIIALYDLPILIFGILGIAHYSCCDNKKRKILMISLIYWIIVLIFYLISETYPASSRFLPVYYLPASIIVLLPLLPFSFLSVLKSKNLFVAFLTYWALANFFVYSYVQEKVPWLVLNPLLPLVLIAAIYLNEIIPGLDLNSRKGVITVIIIILTSSFFIYSSVELNFKRYTDTAEPLIQAAQPPQKFALFLSKINEISSQYEGNYTKIQLTDPELETQFLWYMRHFNNIQWKANINSTLDAPLIIVHQGDEAPSEADIVKRNLRTDYERLDSAKMSWYWFKESDITIDYLLYRKMNREPSEYKIVLFYKPKYQDS</sequence>
<feature type="transmembrane region" description="Helical" evidence="1">
    <location>
        <begin position="338"/>
        <end position="361"/>
    </location>
</feature>
<feature type="transmembrane region" description="Helical" evidence="1">
    <location>
        <begin position="224"/>
        <end position="241"/>
    </location>
</feature>
<feature type="transmembrane region" description="Helical" evidence="1">
    <location>
        <begin position="7"/>
        <end position="25"/>
    </location>
</feature>
<name>A0A0P8C4N6_9EURY</name>
<gene>
    <name evidence="2" type="ORF">MPEBLZ_03869</name>
</gene>
<dbReference type="PANTHER" id="PTHR41710">
    <property type="entry name" value="GLYCOSYL TRANSFERASE, FAMILY 39"/>
    <property type="match status" value="1"/>
</dbReference>
<accession>A0A0P8C4N6</accession>
<feature type="transmembrane region" description="Helical" evidence="1">
    <location>
        <begin position="455"/>
        <end position="474"/>
    </location>
</feature>
<feature type="transmembrane region" description="Helical" evidence="1">
    <location>
        <begin position="132"/>
        <end position="149"/>
    </location>
</feature>
<feature type="transmembrane region" description="Helical" evidence="1">
    <location>
        <begin position="169"/>
        <end position="190"/>
    </location>
</feature>
<comment type="caution">
    <text evidence="2">The sequence shown here is derived from an EMBL/GenBank/DDBJ whole genome shotgun (WGS) entry which is preliminary data.</text>
</comment>
<dbReference type="NCBIfam" id="TIGR03663">
    <property type="entry name" value="flippase activity-associated protein Agl23"/>
    <property type="match status" value="1"/>
</dbReference>